<dbReference type="InterPro" id="IPR047676">
    <property type="entry name" value="FxLYD_dom"/>
</dbReference>
<proteinExistence type="predicted"/>
<keyword evidence="2" id="KW-0812">Transmembrane</keyword>
<evidence type="ECO:0000313" key="5">
    <source>
        <dbReference type="Proteomes" id="UP000298588"/>
    </source>
</evidence>
<evidence type="ECO:0000313" key="4">
    <source>
        <dbReference type="EMBL" id="QCK85059.1"/>
    </source>
</evidence>
<sequence>MLIVCPSCATAFRVSASALGEDGRQVRCAQCRAVWLATPESALAEPEAAMATFDEPPARSSEPSPQAAVDDADWGAAFAEEAKDKDDGAADPAEAPVEADDFPVAEAPSLQPDIVAEPLPQRRDPEPRPSSTGSRRAGAGGADTSKRRRLPAAMSRIPVSRLRLSPSATILALGAAILGLFFLGREQIVRTVPDAASVYERMGIPVNLRGVDFRDVKGAREVVDGVVVLVVEGQLVNITSRAIDLPRLRLAVRDAGGKEIYTWTATAPKPQLGPGEAVAFRSRLASPPPDGANVEVRFFTRLDAAGR</sequence>
<dbReference type="EMBL" id="CP039865">
    <property type="protein sequence ID" value="QCK85059.1"/>
    <property type="molecule type" value="Genomic_DNA"/>
</dbReference>
<accession>A0A4D7QGT8</accession>
<name>A0A4D7QGT8_9HYPH</name>
<gene>
    <name evidence="4" type="ORF">E8L99_04330</name>
</gene>
<organism evidence="4 5">
    <name type="scientific">Phreatobacter aquaticus</name>
    <dbReference type="NCBI Taxonomy" id="2570229"/>
    <lineage>
        <taxon>Bacteria</taxon>
        <taxon>Pseudomonadati</taxon>
        <taxon>Pseudomonadota</taxon>
        <taxon>Alphaproteobacteria</taxon>
        <taxon>Hyphomicrobiales</taxon>
        <taxon>Phreatobacteraceae</taxon>
        <taxon>Phreatobacter</taxon>
    </lineage>
</organism>
<keyword evidence="5" id="KW-1185">Reference proteome</keyword>
<dbReference type="Proteomes" id="UP000298588">
    <property type="component" value="Chromosome"/>
</dbReference>
<dbReference type="OrthoDB" id="7159357at2"/>
<keyword evidence="2" id="KW-1133">Transmembrane helix</keyword>
<feature type="region of interest" description="Disordered" evidence="1">
    <location>
        <begin position="112"/>
        <end position="151"/>
    </location>
</feature>
<dbReference type="NCBIfam" id="TIGR02098">
    <property type="entry name" value="MJ0042_CXXC"/>
    <property type="match status" value="1"/>
</dbReference>
<dbReference type="Pfam" id="PF13717">
    <property type="entry name" value="Zn_ribbon_4"/>
    <property type="match status" value="1"/>
</dbReference>
<keyword evidence="2" id="KW-0472">Membrane</keyword>
<dbReference type="KEGG" id="paqt:E8L99_04330"/>
<dbReference type="NCBIfam" id="NF038353">
    <property type="entry name" value="FxLYD_dom"/>
    <property type="match status" value="1"/>
</dbReference>
<dbReference type="InterPro" id="IPR011723">
    <property type="entry name" value="Znf/thioredoxin_put"/>
</dbReference>
<evidence type="ECO:0000259" key="3">
    <source>
        <dbReference type="Pfam" id="PF13717"/>
    </source>
</evidence>
<evidence type="ECO:0000256" key="1">
    <source>
        <dbReference type="SAM" id="MobiDB-lite"/>
    </source>
</evidence>
<reference evidence="4 5" key="1">
    <citation type="submission" date="2019-04" db="EMBL/GenBank/DDBJ databases">
        <title>Phreatobacter aquaticus sp. nov.</title>
        <authorList>
            <person name="Choi A."/>
            <person name="Baek K."/>
        </authorList>
    </citation>
    <scope>NUCLEOTIDE SEQUENCE [LARGE SCALE GENOMIC DNA]</scope>
    <source>
        <strain evidence="4 5">NMCR1094</strain>
    </source>
</reference>
<feature type="transmembrane region" description="Helical" evidence="2">
    <location>
        <begin position="164"/>
        <end position="183"/>
    </location>
</feature>
<protein>
    <submittedName>
        <fullName evidence="4">DUF3426 domain-containing protein</fullName>
    </submittedName>
</protein>
<feature type="domain" description="Zinc finger/thioredoxin putative" evidence="3">
    <location>
        <begin position="1"/>
        <end position="35"/>
    </location>
</feature>
<dbReference type="AlphaFoldDB" id="A0A4D7QGT8"/>
<evidence type="ECO:0000256" key="2">
    <source>
        <dbReference type="SAM" id="Phobius"/>
    </source>
</evidence>